<name>A0A2K8T1S8_9NOSO</name>
<dbReference type="KEGG" id="nfl:COO91_07628"/>
<sequence>MINSVHLSGLGLSALNFSSGRDVGECETFTLTKPYKEKGFNFSPNPCNEACSLVKLFRNFTDYRRILVPIPHTQYRDLRLLGIL</sequence>
<organism evidence="1 2">
    <name type="scientific">Nostoc flagelliforme CCNUN1</name>
    <dbReference type="NCBI Taxonomy" id="2038116"/>
    <lineage>
        <taxon>Bacteria</taxon>
        <taxon>Bacillati</taxon>
        <taxon>Cyanobacteriota</taxon>
        <taxon>Cyanophyceae</taxon>
        <taxon>Nostocales</taxon>
        <taxon>Nostocaceae</taxon>
        <taxon>Nostoc</taxon>
    </lineage>
</organism>
<gene>
    <name evidence="1" type="ORF">COO91_07628</name>
</gene>
<proteinExistence type="predicted"/>
<evidence type="ECO:0000313" key="1">
    <source>
        <dbReference type="EMBL" id="AUB41580.1"/>
    </source>
</evidence>
<keyword evidence="2" id="KW-1185">Reference proteome</keyword>
<protein>
    <submittedName>
        <fullName evidence="1">Uncharacterized protein</fullName>
    </submittedName>
</protein>
<accession>A0A2K8T1S8</accession>
<dbReference type="AlphaFoldDB" id="A0A2K8T1S8"/>
<dbReference type="EMBL" id="CP024785">
    <property type="protein sequence ID" value="AUB41580.1"/>
    <property type="molecule type" value="Genomic_DNA"/>
</dbReference>
<evidence type="ECO:0000313" key="2">
    <source>
        <dbReference type="Proteomes" id="UP000232003"/>
    </source>
</evidence>
<dbReference type="Proteomes" id="UP000232003">
    <property type="component" value="Chromosome"/>
</dbReference>
<reference evidence="1 2" key="1">
    <citation type="submission" date="2017-11" db="EMBL/GenBank/DDBJ databases">
        <title>Complete genome of a free-living desiccation-tolerant cyanobacterium and its photosynthetic adaptation to extreme terrestrial habitat.</title>
        <authorList>
            <person name="Shang J."/>
        </authorList>
    </citation>
    <scope>NUCLEOTIDE SEQUENCE [LARGE SCALE GENOMIC DNA]</scope>
    <source>
        <strain evidence="1 2">CCNUN1</strain>
    </source>
</reference>